<keyword evidence="4 6" id="KW-0472">Membrane</keyword>
<proteinExistence type="inferred from homology"/>
<dbReference type="InterPro" id="IPR023271">
    <property type="entry name" value="Aquaporin-like"/>
</dbReference>
<dbReference type="InterPro" id="IPR000425">
    <property type="entry name" value="MIP"/>
</dbReference>
<feature type="transmembrane region" description="Helical" evidence="6">
    <location>
        <begin position="190"/>
        <end position="211"/>
    </location>
</feature>
<dbReference type="PANTHER" id="PTHR19139:SF270">
    <property type="entry name" value="ENTOMOGLYCEROPORIN 1-RELATED"/>
    <property type="match status" value="1"/>
</dbReference>
<reference evidence="8" key="1">
    <citation type="submission" date="2025-08" db="UniProtKB">
        <authorList>
            <consortium name="RefSeq"/>
        </authorList>
    </citation>
    <scope>IDENTIFICATION</scope>
    <source>
        <tissue evidence="8">Whole larvae</tissue>
    </source>
</reference>
<dbReference type="RefSeq" id="XP_026755324.2">
    <property type="nucleotide sequence ID" value="XM_026899523.3"/>
</dbReference>
<keyword evidence="7" id="KW-1185">Reference proteome</keyword>
<feature type="transmembrane region" description="Helical" evidence="6">
    <location>
        <begin position="70"/>
        <end position="88"/>
    </location>
</feature>
<dbReference type="InParanoid" id="A0A6J1WL83"/>
<dbReference type="Proteomes" id="UP001652740">
    <property type="component" value="Unplaced"/>
</dbReference>
<accession>A0A6J1WL83</accession>
<gene>
    <name evidence="8" type="primary">LOC113515353</name>
</gene>
<keyword evidence="2 5" id="KW-0812">Transmembrane</keyword>
<comment type="subcellular location">
    <subcellularLocation>
        <location evidence="1">Membrane</location>
        <topology evidence="1">Multi-pass membrane protein</topology>
    </subcellularLocation>
</comment>
<evidence type="ECO:0000313" key="8">
    <source>
        <dbReference type="RefSeq" id="XP_026755324.2"/>
    </source>
</evidence>
<comment type="similarity">
    <text evidence="5">Belongs to the MIP/aquaporin (TC 1.A.8) family.</text>
</comment>
<organism evidence="7 8">
    <name type="scientific">Galleria mellonella</name>
    <name type="common">Greater wax moth</name>
    <dbReference type="NCBI Taxonomy" id="7137"/>
    <lineage>
        <taxon>Eukaryota</taxon>
        <taxon>Metazoa</taxon>
        <taxon>Ecdysozoa</taxon>
        <taxon>Arthropoda</taxon>
        <taxon>Hexapoda</taxon>
        <taxon>Insecta</taxon>
        <taxon>Pterygota</taxon>
        <taxon>Neoptera</taxon>
        <taxon>Endopterygota</taxon>
        <taxon>Lepidoptera</taxon>
        <taxon>Glossata</taxon>
        <taxon>Ditrysia</taxon>
        <taxon>Pyraloidea</taxon>
        <taxon>Pyralidae</taxon>
        <taxon>Galleriinae</taxon>
        <taxon>Galleria</taxon>
    </lineage>
</organism>
<feature type="transmembrane region" description="Helical" evidence="6">
    <location>
        <begin position="157"/>
        <end position="178"/>
    </location>
</feature>
<dbReference type="AlphaFoldDB" id="A0A6J1WL83"/>
<dbReference type="GeneID" id="113515353"/>
<evidence type="ECO:0000256" key="5">
    <source>
        <dbReference type="RuleBase" id="RU000477"/>
    </source>
</evidence>
<dbReference type="GO" id="GO:0005886">
    <property type="term" value="C:plasma membrane"/>
    <property type="evidence" value="ECO:0007669"/>
    <property type="project" value="TreeGrafter"/>
</dbReference>
<dbReference type="PRINTS" id="PR00783">
    <property type="entry name" value="MINTRINSICP"/>
</dbReference>
<keyword evidence="5" id="KW-0813">Transport</keyword>
<dbReference type="SUPFAM" id="SSF81338">
    <property type="entry name" value="Aquaporin-like"/>
    <property type="match status" value="1"/>
</dbReference>
<dbReference type="KEGG" id="gmw:113515353"/>
<evidence type="ECO:0000313" key="7">
    <source>
        <dbReference type="Proteomes" id="UP001652740"/>
    </source>
</evidence>
<feature type="transmembrane region" description="Helical" evidence="6">
    <location>
        <begin position="44"/>
        <end position="64"/>
    </location>
</feature>
<dbReference type="FunCoup" id="A0A6J1WL83">
    <property type="interactions" value="67"/>
</dbReference>
<dbReference type="GO" id="GO:0015267">
    <property type="term" value="F:channel activity"/>
    <property type="evidence" value="ECO:0007669"/>
    <property type="project" value="InterPro"/>
</dbReference>
<keyword evidence="3 6" id="KW-1133">Transmembrane helix</keyword>
<evidence type="ECO:0000256" key="3">
    <source>
        <dbReference type="ARBA" id="ARBA00022989"/>
    </source>
</evidence>
<dbReference type="Gene3D" id="1.20.1080.10">
    <property type="entry name" value="Glycerol uptake facilitator protein"/>
    <property type="match status" value="1"/>
</dbReference>
<sequence>MTVPPNTQSIVIGVIESKPIKPNSVSKSISTWCAIQWKGILAEFLATTLLIIFGCMSCIPIEGLSQNPALYAPLGFGLAVMFNIQIFGHISGAYMNPFVTITAVIWGKITLSLGIAFIIVECAGAILGYGFLLLVSPVDMVAEGICLTQLHRNINEIQGFAIEVVLTAALSFINCGVWDPTNEHKQDSSPLKFGLTIVGLSVAGGPLTGASMNPARTLGPAVWNNNWDGHWVYWVGPLFGGILAAVIYKYIWLDKRKQEQ</sequence>
<dbReference type="PANTHER" id="PTHR19139">
    <property type="entry name" value="AQUAPORIN TRANSPORTER"/>
    <property type="match status" value="1"/>
</dbReference>
<name>A0A6J1WL83_GALME</name>
<dbReference type="Pfam" id="PF00230">
    <property type="entry name" value="MIP"/>
    <property type="match status" value="1"/>
</dbReference>
<feature type="transmembrane region" description="Helical" evidence="6">
    <location>
        <begin position="231"/>
        <end position="251"/>
    </location>
</feature>
<protein>
    <submittedName>
        <fullName evidence="8">Aquaporin-4-like</fullName>
    </submittedName>
</protein>
<evidence type="ECO:0000256" key="6">
    <source>
        <dbReference type="SAM" id="Phobius"/>
    </source>
</evidence>
<evidence type="ECO:0000256" key="2">
    <source>
        <dbReference type="ARBA" id="ARBA00022692"/>
    </source>
</evidence>
<feature type="transmembrane region" description="Helical" evidence="6">
    <location>
        <begin position="109"/>
        <end position="132"/>
    </location>
</feature>
<evidence type="ECO:0000256" key="1">
    <source>
        <dbReference type="ARBA" id="ARBA00004141"/>
    </source>
</evidence>
<evidence type="ECO:0000256" key="4">
    <source>
        <dbReference type="ARBA" id="ARBA00023136"/>
    </source>
</evidence>
<dbReference type="InterPro" id="IPR034294">
    <property type="entry name" value="Aquaporin_transptr"/>
</dbReference>